<name>A0A811U747_CERCA</name>
<evidence type="ECO:0000313" key="2">
    <source>
        <dbReference type="Proteomes" id="UP000606786"/>
    </source>
</evidence>
<organism evidence="1 2">
    <name type="scientific">Ceratitis capitata</name>
    <name type="common">Mediterranean fruit fly</name>
    <name type="synonym">Tephritis capitata</name>
    <dbReference type="NCBI Taxonomy" id="7213"/>
    <lineage>
        <taxon>Eukaryota</taxon>
        <taxon>Metazoa</taxon>
        <taxon>Ecdysozoa</taxon>
        <taxon>Arthropoda</taxon>
        <taxon>Hexapoda</taxon>
        <taxon>Insecta</taxon>
        <taxon>Pterygota</taxon>
        <taxon>Neoptera</taxon>
        <taxon>Endopterygota</taxon>
        <taxon>Diptera</taxon>
        <taxon>Brachycera</taxon>
        <taxon>Muscomorpha</taxon>
        <taxon>Tephritoidea</taxon>
        <taxon>Tephritidae</taxon>
        <taxon>Ceratitis</taxon>
        <taxon>Ceratitis</taxon>
    </lineage>
</organism>
<reference evidence="1" key="1">
    <citation type="submission" date="2020-11" db="EMBL/GenBank/DDBJ databases">
        <authorList>
            <person name="Whitehead M."/>
        </authorList>
    </citation>
    <scope>NUCLEOTIDE SEQUENCE</scope>
    <source>
        <strain evidence="1">EGII</strain>
    </source>
</reference>
<keyword evidence="2" id="KW-1185">Reference proteome</keyword>
<dbReference type="AlphaFoldDB" id="A0A811U747"/>
<protein>
    <submittedName>
        <fullName evidence="1">(Mediterranean fruit fly) hypothetical protein</fullName>
    </submittedName>
</protein>
<dbReference type="Proteomes" id="UP000606786">
    <property type="component" value="Unassembled WGS sequence"/>
</dbReference>
<sequence>MTMICNLTTTSADVNHTTHRGASQKRVDEASWLFHLIMHKRCLTNERSCDNQPTGLGQYVKHNNNKTYIHLSKNHKNQHYETGKCTDGRLKEEEEKHSHTHTHTHTHFPTHTRRMGELFTVTLMRH</sequence>
<comment type="caution">
    <text evidence="1">The sequence shown here is derived from an EMBL/GenBank/DDBJ whole genome shotgun (WGS) entry which is preliminary data.</text>
</comment>
<evidence type="ECO:0000313" key="1">
    <source>
        <dbReference type="EMBL" id="CAD6993986.1"/>
    </source>
</evidence>
<accession>A0A811U747</accession>
<gene>
    <name evidence="1" type="ORF">CCAP1982_LOCUS2769</name>
</gene>
<dbReference type="EMBL" id="CAJHJT010000001">
    <property type="protein sequence ID" value="CAD6993986.1"/>
    <property type="molecule type" value="Genomic_DNA"/>
</dbReference>
<proteinExistence type="predicted"/>